<keyword evidence="7" id="KW-0539">Nucleus</keyword>
<dbReference type="SUPFAM" id="SSF57667">
    <property type="entry name" value="beta-beta-alpha zinc fingers"/>
    <property type="match status" value="2"/>
</dbReference>
<evidence type="ECO:0000256" key="4">
    <source>
        <dbReference type="ARBA" id="ARBA00022771"/>
    </source>
</evidence>
<feature type="compositionally biased region" description="Low complexity" evidence="10">
    <location>
        <begin position="326"/>
        <end position="337"/>
    </location>
</feature>
<feature type="domain" description="C2H2-type" evidence="11">
    <location>
        <begin position="785"/>
        <end position="804"/>
    </location>
</feature>
<feature type="compositionally biased region" description="Basic and acidic residues" evidence="10">
    <location>
        <begin position="22"/>
        <end position="54"/>
    </location>
</feature>
<feature type="region of interest" description="Disordered" evidence="10">
    <location>
        <begin position="1"/>
        <end position="264"/>
    </location>
</feature>
<evidence type="ECO:0000259" key="11">
    <source>
        <dbReference type="PROSITE" id="PS50157"/>
    </source>
</evidence>
<dbReference type="GO" id="GO:0003677">
    <property type="term" value="F:DNA binding"/>
    <property type="evidence" value="ECO:0007669"/>
    <property type="project" value="UniProtKB-KW"/>
</dbReference>
<dbReference type="AlphaFoldDB" id="A0ABD0JU19"/>
<keyword evidence="6" id="KW-0238">DNA-binding</keyword>
<dbReference type="PROSITE" id="PS00028">
    <property type="entry name" value="ZINC_FINGER_C2H2_1"/>
    <property type="match status" value="3"/>
</dbReference>
<evidence type="ECO:0000313" key="13">
    <source>
        <dbReference type="Proteomes" id="UP001519460"/>
    </source>
</evidence>
<dbReference type="PANTHER" id="PTHR24388">
    <property type="entry name" value="ZINC FINGER PROTEIN"/>
    <property type="match status" value="1"/>
</dbReference>
<evidence type="ECO:0000256" key="5">
    <source>
        <dbReference type="ARBA" id="ARBA00022833"/>
    </source>
</evidence>
<feature type="compositionally biased region" description="Basic and acidic residues" evidence="10">
    <location>
        <begin position="338"/>
        <end position="350"/>
    </location>
</feature>
<evidence type="ECO:0000256" key="6">
    <source>
        <dbReference type="ARBA" id="ARBA00023125"/>
    </source>
</evidence>
<dbReference type="InterPro" id="IPR013087">
    <property type="entry name" value="Znf_C2H2_type"/>
</dbReference>
<evidence type="ECO:0000256" key="1">
    <source>
        <dbReference type="ARBA" id="ARBA00004123"/>
    </source>
</evidence>
<feature type="domain" description="C2H2-type" evidence="11">
    <location>
        <begin position="757"/>
        <end position="784"/>
    </location>
</feature>
<dbReference type="Pfam" id="PF00096">
    <property type="entry name" value="zf-C2H2"/>
    <property type="match status" value="3"/>
</dbReference>
<evidence type="ECO:0000313" key="12">
    <source>
        <dbReference type="EMBL" id="KAK7478358.1"/>
    </source>
</evidence>
<feature type="domain" description="C2H2-type" evidence="11">
    <location>
        <begin position="672"/>
        <end position="699"/>
    </location>
</feature>
<keyword evidence="4 9" id="KW-0863">Zinc-finger</keyword>
<evidence type="ECO:0000256" key="8">
    <source>
        <dbReference type="ARBA" id="ARBA00037948"/>
    </source>
</evidence>
<protein>
    <recommendedName>
        <fullName evidence="11">C2H2-type domain-containing protein</fullName>
    </recommendedName>
</protein>
<organism evidence="12 13">
    <name type="scientific">Batillaria attramentaria</name>
    <dbReference type="NCBI Taxonomy" id="370345"/>
    <lineage>
        <taxon>Eukaryota</taxon>
        <taxon>Metazoa</taxon>
        <taxon>Spiralia</taxon>
        <taxon>Lophotrochozoa</taxon>
        <taxon>Mollusca</taxon>
        <taxon>Gastropoda</taxon>
        <taxon>Caenogastropoda</taxon>
        <taxon>Sorbeoconcha</taxon>
        <taxon>Cerithioidea</taxon>
        <taxon>Batillariidae</taxon>
        <taxon>Batillaria</taxon>
    </lineage>
</organism>
<evidence type="ECO:0000256" key="3">
    <source>
        <dbReference type="ARBA" id="ARBA00022737"/>
    </source>
</evidence>
<feature type="compositionally biased region" description="Basic and acidic residues" evidence="10">
    <location>
        <begin position="64"/>
        <end position="77"/>
    </location>
</feature>
<evidence type="ECO:0000256" key="9">
    <source>
        <dbReference type="PROSITE-ProRule" id="PRU00042"/>
    </source>
</evidence>
<sequence>MPRAFLIKKKRADARAAAAASETDRPQTPHVEENTEGRSLEKERAGEKEERRDEETEVEYSSEEESRSGSRLKELSRESQSGRSQTVPSPDFHQQHPTDLSMRTASPRHSSPLRQHSPPSRPSEPLMSSSPTSFRADTPASQPSGQSPRPSPRPSPHRHFQQQQQRPPSPACGSPASHQQQQPSPPQVPAPTKRPSDFSTAFLLSRPSDNKRSRSPKQVSPGFVPYEHMRSSPISSRTEERPSVRERKQVEHENIPTLPPPAKYSPPCLSVSSWLETQASVALPASSDVSARMDCRTSGSLSPEVSRHSPERDFRSRVSLRHDDGFSAFRRSSGGSERTTRHSPSSEHRSRSGMAEMTPRELPSPHERRIPSPVARNTALTSSPEKFLTSRLLPPATLSLSNLGELRRGTSTSPAHSERTSSGSGSPAASPDSSPTQLPRYPGDFPWGQASTAAPFLHPSLPHPSQHPLLPMGLRYLPGLPLPNLSKPLPDLALPLGYPKSLSDGLASAFRSTRPPFIHPAAAAYYSSLRNSMPYPFAFSPPGGDGPCKSVGEEHQPPQGVERLEMLKALHKSSLDPMAAFQPPVPHSAAPTSIQAGHGVNTAAILSPRSVSSSSSSPMTQSSPVRPSEVSDLPPRVGLSAGLGVPGVTVGLEGRIGVGVVKRAKEHEPVRYQCEACSKSYSTFSGLSKHKQFHCAAQVKKEFSCKYCDKTYVSLGALKMHIRTHTLPCKCTVCGKAFSRPWLLQGHVRTHTGEKPFTCPHCARAFADRSNLRAHLQTHSDVKKYSCRACSKTFSRMSLLLKHEDGCCPSMV</sequence>
<name>A0ABD0JU19_9CAEN</name>
<reference evidence="12 13" key="1">
    <citation type="journal article" date="2023" name="Sci. Data">
        <title>Genome assembly of the Korean intertidal mud-creeper Batillaria attramentaria.</title>
        <authorList>
            <person name="Patra A.K."/>
            <person name="Ho P.T."/>
            <person name="Jun S."/>
            <person name="Lee S.J."/>
            <person name="Kim Y."/>
            <person name="Won Y.J."/>
        </authorList>
    </citation>
    <scope>NUCLEOTIDE SEQUENCE [LARGE SCALE GENOMIC DNA]</scope>
    <source>
        <strain evidence="12">Wonlab-2016</strain>
    </source>
</reference>
<dbReference type="SMART" id="SM00355">
    <property type="entry name" value="ZnF_C2H2"/>
    <property type="match status" value="5"/>
</dbReference>
<feature type="region of interest" description="Disordered" evidence="10">
    <location>
        <begin position="284"/>
        <end position="445"/>
    </location>
</feature>
<feature type="compositionally biased region" description="Low complexity" evidence="10">
    <location>
        <begin position="421"/>
        <end position="435"/>
    </location>
</feature>
<feature type="compositionally biased region" description="Low complexity" evidence="10">
    <location>
        <begin position="608"/>
        <end position="624"/>
    </location>
</feature>
<proteinExistence type="inferred from homology"/>
<keyword evidence="3" id="KW-0677">Repeat</keyword>
<keyword evidence="2" id="KW-0479">Metal-binding</keyword>
<dbReference type="GO" id="GO:0008270">
    <property type="term" value="F:zinc ion binding"/>
    <property type="evidence" value="ECO:0007669"/>
    <property type="project" value="UniProtKB-KW"/>
</dbReference>
<evidence type="ECO:0000256" key="2">
    <source>
        <dbReference type="ARBA" id="ARBA00022723"/>
    </source>
</evidence>
<feature type="compositionally biased region" description="Basic and acidic residues" evidence="10">
    <location>
        <begin position="237"/>
        <end position="254"/>
    </location>
</feature>
<feature type="domain" description="C2H2-type" evidence="11">
    <location>
        <begin position="703"/>
        <end position="726"/>
    </location>
</feature>
<feature type="compositionally biased region" description="Low complexity" evidence="10">
    <location>
        <begin position="139"/>
        <end position="148"/>
    </location>
</feature>
<dbReference type="EMBL" id="JACVVK020000327">
    <property type="protein sequence ID" value="KAK7478358.1"/>
    <property type="molecule type" value="Genomic_DNA"/>
</dbReference>
<feature type="region of interest" description="Disordered" evidence="10">
    <location>
        <begin position="608"/>
        <end position="634"/>
    </location>
</feature>
<dbReference type="FunFam" id="3.30.160.60:FF:000043">
    <property type="entry name" value="Scratch family zinc finger 2"/>
    <property type="match status" value="1"/>
</dbReference>
<feature type="compositionally biased region" description="Polar residues" evidence="10">
    <location>
        <begin position="95"/>
        <end position="118"/>
    </location>
</feature>
<keyword evidence="5" id="KW-0862">Zinc</keyword>
<dbReference type="Proteomes" id="UP001519460">
    <property type="component" value="Unassembled WGS sequence"/>
</dbReference>
<feature type="compositionally biased region" description="Basic residues" evidence="10">
    <location>
        <begin position="1"/>
        <end position="12"/>
    </location>
</feature>
<comment type="subcellular location">
    <subcellularLocation>
        <location evidence="1">Nucleus</location>
    </subcellularLocation>
</comment>
<dbReference type="Gene3D" id="3.30.160.60">
    <property type="entry name" value="Classic Zinc Finger"/>
    <property type="match status" value="4"/>
</dbReference>
<evidence type="ECO:0000256" key="7">
    <source>
        <dbReference type="ARBA" id="ARBA00023242"/>
    </source>
</evidence>
<keyword evidence="13" id="KW-1185">Reference proteome</keyword>
<feature type="compositionally biased region" description="Polar residues" evidence="10">
    <location>
        <begin position="126"/>
        <end position="135"/>
    </location>
</feature>
<dbReference type="InterPro" id="IPR050527">
    <property type="entry name" value="Snail/Krueppel_Znf"/>
</dbReference>
<dbReference type="PROSITE" id="PS50157">
    <property type="entry name" value="ZINC_FINGER_C2H2_2"/>
    <property type="match status" value="5"/>
</dbReference>
<gene>
    <name evidence="12" type="ORF">BaRGS_00030362</name>
</gene>
<dbReference type="FunFam" id="3.30.160.60:FF:000693">
    <property type="entry name" value="Snail family zinc finger 1a"/>
    <property type="match status" value="1"/>
</dbReference>
<dbReference type="PANTHER" id="PTHR24388:SF54">
    <property type="entry name" value="PROTEIN ESCARGOT"/>
    <property type="match status" value="1"/>
</dbReference>
<dbReference type="FunFam" id="3.30.160.60:FF:000207">
    <property type="entry name" value="zinc finger protein SNAI2"/>
    <property type="match status" value="1"/>
</dbReference>
<feature type="compositionally biased region" description="Basic and acidic residues" evidence="10">
    <location>
        <begin position="305"/>
        <end position="325"/>
    </location>
</feature>
<dbReference type="GO" id="GO:0005634">
    <property type="term" value="C:nucleus"/>
    <property type="evidence" value="ECO:0007669"/>
    <property type="project" value="UniProtKB-SubCell"/>
</dbReference>
<accession>A0ABD0JU19</accession>
<dbReference type="InterPro" id="IPR036236">
    <property type="entry name" value="Znf_C2H2_sf"/>
</dbReference>
<feature type="domain" description="C2H2-type" evidence="11">
    <location>
        <begin position="729"/>
        <end position="756"/>
    </location>
</feature>
<evidence type="ECO:0000256" key="10">
    <source>
        <dbReference type="SAM" id="MobiDB-lite"/>
    </source>
</evidence>
<comment type="similarity">
    <text evidence="8">Belongs to the snail C2H2-type zinc-finger protein family.</text>
</comment>
<dbReference type="FunFam" id="3.30.160.60:FF:001114">
    <property type="entry name" value="Zinc finger protein SNAI2"/>
    <property type="match status" value="1"/>
</dbReference>
<comment type="caution">
    <text evidence="12">The sequence shown here is derived from an EMBL/GenBank/DDBJ whole genome shotgun (WGS) entry which is preliminary data.</text>
</comment>